<feature type="non-terminal residue" evidence="1">
    <location>
        <position position="1"/>
    </location>
</feature>
<feature type="non-terminal residue" evidence="1">
    <location>
        <position position="274"/>
    </location>
</feature>
<evidence type="ECO:0008006" key="2">
    <source>
        <dbReference type="Google" id="ProtNLM"/>
    </source>
</evidence>
<protein>
    <recommendedName>
        <fullName evidence="2">Bacterial surface antigen (D15) domain-containing protein</fullName>
    </recommendedName>
</protein>
<gene>
    <name evidence="1" type="ORF">S06H3_34391</name>
</gene>
<name>X1PFB8_9ZZZZ</name>
<sequence length="274" mass="31657">KFFSNRIETEDDVRNNLVQILKLGLGPYVARTPMANGIRLLLREDVKPTAVEDKWNFWVFYVSLDGELRGEEQKKSTQLSGNISINRVTLDSKLRMGLDIDSEKDTYELDDETISSTSESKDFDGLYVKSINEHWSIGGWVSISSSSYRNIDFAYTIHPAIEYNFFPYSQSTRRQLRALYKIGYGSYRYREMTVFDKKKEGLWDESLTITLEMNEPWGTAEFSLEGSHYFHDFKRNRLVVSGELSLRIYKGLSLDIEGSYSATHDQLSLPRGEV</sequence>
<proteinExistence type="predicted"/>
<dbReference type="AlphaFoldDB" id="X1PFB8"/>
<accession>X1PFB8</accession>
<organism evidence="1">
    <name type="scientific">marine sediment metagenome</name>
    <dbReference type="NCBI Taxonomy" id="412755"/>
    <lineage>
        <taxon>unclassified sequences</taxon>
        <taxon>metagenomes</taxon>
        <taxon>ecological metagenomes</taxon>
    </lineage>
</organism>
<comment type="caution">
    <text evidence="1">The sequence shown here is derived from an EMBL/GenBank/DDBJ whole genome shotgun (WGS) entry which is preliminary data.</text>
</comment>
<dbReference type="EMBL" id="BARV01020640">
    <property type="protein sequence ID" value="GAI29589.1"/>
    <property type="molecule type" value="Genomic_DNA"/>
</dbReference>
<reference evidence="1" key="1">
    <citation type="journal article" date="2014" name="Front. Microbiol.">
        <title>High frequency of phylogenetically diverse reductive dehalogenase-homologous genes in deep subseafloor sedimentary metagenomes.</title>
        <authorList>
            <person name="Kawai M."/>
            <person name="Futagami T."/>
            <person name="Toyoda A."/>
            <person name="Takaki Y."/>
            <person name="Nishi S."/>
            <person name="Hori S."/>
            <person name="Arai W."/>
            <person name="Tsubouchi T."/>
            <person name="Morono Y."/>
            <person name="Uchiyama I."/>
            <person name="Ito T."/>
            <person name="Fujiyama A."/>
            <person name="Inagaki F."/>
            <person name="Takami H."/>
        </authorList>
    </citation>
    <scope>NUCLEOTIDE SEQUENCE</scope>
    <source>
        <strain evidence="1">Expedition CK06-06</strain>
    </source>
</reference>
<evidence type="ECO:0000313" key="1">
    <source>
        <dbReference type="EMBL" id="GAI29589.1"/>
    </source>
</evidence>